<dbReference type="EMBL" id="LCJD01000008">
    <property type="protein sequence ID" value="KKT69919.1"/>
    <property type="molecule type" value="Genomic_DNA"/>
</dbReference>
<dbReference type="InterPro" id="IPR051159">
    <property type="entry name" value="Hexapeptide_acetyltransf"/>
</dbReference>
<dbReference type="InterPro" id="IPR011004">
    <property type="entry name" value="Trimer_LpxA-like_sf"/>
</dbReference>
<accession>A0A0G1MDA2</accession>
<dbReference type="GO" id="GO:0008374">
    <property type="term" value="F:O-acyltransferase activity"/>
    <property type="evidence" value="ECO:0007669"/>
    <property type="project" value="TreeGrafter"/>
</dbReference>
<dbReference type="SUPFAM" id="SSF51161">
    <property type="entry name" value="Trimeric LpxA-like enzymes"/>
    <property type="match status" value="1"/>
</dbReference>
<dbReference type="PANTHER" id="PTHR23416">
    <property type="entry name" value="SIALIC ACID SYNTHASE-RELATED"/>
    <property type="match status" value="1"/>
</dbReference>
<evidence type="ECO:0000313" key="4">
    <source>
        <dbReference type="EMBL" id="KKT69919.1"/>
    </source>
</evidence>
<dbReference type="PROSITE" id="PS00101">
    <property type="entry name" value="HEXAPEP_TRANSFERASES"/>
    <property type="match status" value="1"/>
</dbReference>
<dbReference type="InterPro" id="IPR018357">
    <property type="entry name" value="Hexapep_transf_CS"/>
</dbReference>
<dbReference type="Proteomes" id="UP000034783">
    <property type="component" value="Unassembled WGS sequence"/>
</dbReference>
<reference evidence="4 5" key="1">
    <citation type="journal article" date="2015" name="Nature">
        <title>rRNA introns, odd ribosomes, and small enigmatic genomes across a large radiation of phyla.</title>
        <authorList>
            <person name="Brown C.T."/>
            <person name="Hug L.A."/>
            <person name="Thomas B.C."/>
            <person name="Sharon I."/>
            <person name="Castelle C.J."/>
            <person name="Singh A."/>
            <person name="Wilkins M.J."/>
            <person name="Williams K.H."/>
            <person name="Banfield J.F."/>
        </authorList>
    </citation>
    <scope>NUCLEOTIDE SEQUENCE [LARGE SCALE GENOMIC DNA]</scope>
</reference>
<evidence type="ECO:0000313" key="5">
    <source>
        <dbReference type="Proteomes" id="UP000034783"/>
    </source>
</evidence>
<dbReference type="CDD" id="cd04647">
    <property type="entry name" value="LbH_MAT_like"/>
    <property type="match status" value="1"/>
</dbReference>
<proteinExistence type="inferred from homology"/>
<comment type="caution">
    <text evidence="4">The sequence shown here is derived from an EMBL/GenBank/DDBJ whole genome shotgun (WGS) entry which is preliminary data.</text>
</comment>
<dbReference type="Pfam" id="PF00132">
    <property type="entry name" value="Hexapep"/>
    <property type="match status" value="1"/>
</dbReference>
<protein>
    <submittedName>
        <fullName evidence="4">Transferase hexapeptide repeat containing protein</fullName>
    </submittedName>
</protein>
<dbReference type="InterPro" id="IPR001451">
    <property type="entry name" value="Hexapep"/>
</dbReference>
<evidence type="ECO:0000256" key="2">
    <source>
        <dbReference type="ARBA" id="ARBA00022679"/>
    </source>
</evidence>
<dbReference type="AlphaFoldDB" id="A0A0G1MDA2"/>
<keyword evidence="3" id="KW-0677">Repeat</keyword>
<evidence type="ECO:0000256" key="1">
    <source>
        <dbReference type="ARBA" id="ARBA00007274"/>
    </source>
</evidence>
<keyword evidence="2 4" id="KW-0808">Transferase</keyword>
<dbReference type="Gene3D" id="2.160.10.10">
    <property type="entry name" value="Hexapeptide repeat proteins"/>
    <property type="match status" value="1"/>
</dbReference>
<evidence type="ECO:0000256" key="3">
    <source>
        <dbReference type="ARBA" id="ARBA00022737"/>
    </source>
</evidence>
<dbReference type="GO" id="GO:0005829">
    <property type="term" value="C:cytosol"/>
    <property type="evidence" value="ECO:0007669"/>
    <property type="project" value="TreeGrafter"/>
</dbReference>
<dbReference type="PANTHER" id="PTHR23416:SF23">
    <property type="entry name" value="ACETYLTRANSFERASE C18B11.09C-RELATED"/>
    <property type="match status" value="1"/>
</dbReference>
<organism evidence="4 5">
    <name type="scientific">candidate division WWE3 bacterium GW2011_GWB1_44_4</name>
    <dbReference type="NCBI Taxonomy" id="1619116"/>
    <lineage>
        <taxon>Bacteria</taxon>
        <taxon>Katanobacteria</taxon>
    </lineage>
</organism>
<name>A0A0G1MDA2_UNCKA</name>
<comment type="similarity">
    <text evidence="1">Belongs to the transferase hexapeptide repeat family.</text>
</comment>
<sequence length="160" mass="16751">MLKGIQKALFGLTTGFTKLTLKLMGVKFGKNLTAFLVTTIESPQNVTIGNNVWMSKNVALYAANGITIGNDVVIAKDVSFISADHGFKDKSKKINQQGMETSASPITIGNDVWIGEKAIILKAVNVGGGAVIGAGAVVTKDVPAYAVVAGNPAKIIAYRQ</sequence>
<gene>
    <name evidence="4" type="ORF">UW65_C0008G0008</name>
</gene>